<name>A0ABW8E6L1_9PSED</name>
<protein>
    <submittedName>
        <fullName evidence="5">Dermonecrotic toxin domain-containing protein</fullName>
    </submittedName>
</protein>
<dbReference type="InterPro" id="IPR050216">
    <property type="entry name" value="LRR_domain-containing"/>
</dbReference>
<gene>
    <name evidence="5" type="ORF">ACIOWJ_25820</name>
</gene>
<dbReference type="SUPFAM" id="SSF52058">
    <property type="entry name" value="L domain-like"/>
    <property type="match status" value="2"/>
</dbReference>
<dbReference type="Pfam" id="PF20178">
    <property type="entry name" value="ToxA_N"/>
    <property type="match status" value="1"/>
</dbReference>
<dbReference type="InterPro" id="IPR032675">
    <property type="entry name" value="LRR_dom_sf"/>
</dbReference>
<keyword evidence="1" id="KW-0433">Leucine-rich repeat</keyword>
<sequence>MAQHPETQTPHLDILRDAIPPWLGTASAAKRVALKACTPLIADWYTRATESQHAQLKELNAAAWTAQNLVDKALAALKSPEQFGAERLHAALKDEFGIDTDVRTTYLQLYVPLTVVGFTVKQGAARTWSVSLLEAALHNFEADETYAQHSGFSTQPTATGQFSPLPDLDAKISVAQFTQLCRRLDIGGQYQRYLDEYLDLGNPVARNALEHWLKQSHLGALKFALYMALLKDELPAASHTAVLNLIENGDATHNGCPPLTAHDLFIMDCRLTGVVLFAPDLENSRDAVPLIAYIPDDPQHPIKHYPSSAAFMQSLVARLRSKDFQGFFSRFVRHEDAAVFFANLNQRLNQVTWHAHKQGDPLPSWRDTPTQSPQLQFRSLRINGDLFAHLFQMHLSKLLADAQSRAVSTAKVDQNARWERWEFLKKIGDTLLQIVAFVALPFVPPLGALMLAYTAYQVLDESFEGIIDWAEGLRHEALGHALGLLEQMVQLGLFATGLPIIEGLVREALPAQLLAFIERLQPVKRPNSQRRLWQPDLSPYRQEVTLPAEARPDAQGLHLHADKNILSLNGERYHVQKDAGRYFIQHPTRPSAYRPAVMTNGQGAWVTELENPLSWDSTTLMRRLGYQTDSLSDAQLAQVRDSSATHDNTLRKTHSTQQPPPPLLADTLKRFKIDQQLQEFVTQMNSDDPAIYAKADPQTQLQLLISYGLWPSGKTLRVVDASGNILWEFLGESGASTVQVLEEQLRNGDLLPTLIDSLNEPERKELLEEEFGLPPASSRTRAAALRKKLARIAQDKRFSLFDSRYRGQDRTSDPRVQKLIDSASRPGLPTPVAEELLAGASGEELKSIDAGNVPTRLTELAEWSLHEVRTTRAYEGLYLDAVENPDTCRLALHSLENLNGWPEWIRLELRQYRADGELLDAIGPTYAPTKRTLVATPDGQFIPENGQTALFGSTDFFTAVLQALPDSARNALQLHIGQGPRLKQAIGDAPVDRPTLRDILKSDPHNKPSYDPNVMRLRGGMDGYPPAIPEVPGPSRGPSLEQQLQTLRPQLSRARIRDMIAALQNTPGGAQLALTRLRNEYIQLDLNLVVWESQTPRVHPTTGATLSALQYEYLRRDRNLFAHQLRRAWRQETELDNFYEPPAINGHILRLSAPLLGELPTLSARFEHVSHLELQGAHQRMEIDGFLQLFPSLRRLNIRNLAVDELPPSLASMNTLNELILSSCNIRLTEQSHAVINNMTRLLTLDLYNNPLTLTPNVEQMPQLQYLDLANTDIEQLPEGLLSRSHLTLAMLSNNRISELPAALFDLPVDITRHFDLSNNPLSEPTLERVKAYFQRTQHYLEAIPARVDAEQAKRLFPSFNGDQINRFIFGLPGDLAAGRVEMSRLENEFPTIRQDCLGWANDSSVTAEEQALRHRFIVALEAGWRRDITSGDVNFGLPMLSYEFSLFLPVSGDLPALRTSFNHVSVLALKGLGSPLGLDAFLRSFPALTALHIENYALSELPRLGHLPNLSYLVLDRCTLQLSPSAQQALQGMRELKHLNLDNNPLARLPDFNQLPNLVSLSLRNTGLSELPRSLIQPAVLRARVDLSQNALRELPDEAFELPRAASNAFDLSANPLSPSTLHAIKRYCQAKGEHWNASIPDAQLQRINALYPSLTERDTKRIFFELPGELEEADAQISRLSAEYERLDSHLEEWVLNVPAMDQLANSLLIENARAEEQVRRLAFKELILRCWRRETDLDENEWPARNTHKLIFNGQLSGDLPALNARLEHVTLMELTGDKRHVRVGEFLQAFPNLTALTVEQHALQRIPDRVFELKQLRLLKLSNNQIRLTPNSIEQLSRLTELTYLDLSDNTLTQTPDLRNMTRLTMVYLHNCRLRDIPTGIFSLPRLRAVDLSDNLIEHLPDDLLGMPLPLDDDSDVSGNPLSPESLTILRTYYRQTGYELGVEEATYDENMEDITPPGTPEPMEE</sequence>
<proteinExistence type="predicted"/>
<feature type="region of interest" description="Disordered" evidence="3">
    <location>
        <begin position="637"/>
        <end position="662"/>
    </location>
</feature>
<dbReference type="PANTHER" id="PTHR48051">
    <property type="match status" value="1"/>
</dbReference>
<evidence type="ECO:0000256" key="2">
    <source>
        <dbReference type="ARBA" id="ARBA00022737"/>
    </source>
</evidence>
<dbReference type="PANTHER" id="PTHR48051:SF1">
    <property type="entry name" value="RAS SUPPRESSOR PROTEIN 1"/>
    <property type="match status" value="1"/>
</dbReference>
<evidence type="ECO:0000256" key="3">
    <source>
        <dbReference type="SAM" id="MobiDB-lite"/>
    </source>
</evidence>
<feature type="domain" description="Dermonecrotic toxin N-terminal" evidence="4">
    <location>
        <begin position="74"/>
        <end position="334"/>
    </location>
</feature>
<evidence type="ECO:0000259" key="4">
    <source>
        <dbReference type="Pfam" id="PF20178"/>
    </source>
</evidence>
<dbReference type="EMBL" id="JBIUWZ010000057">
    <property type="protein sequence ID" value="MFJ2681486.1"/>
    <property type="molecule type" value="Genomic_DNA"/>
</dbReference>
<dbReference type="SMART" id="SM00369">
    <property type="entry name" value="LRR_TYP"/>
    <property type="match status" value="10"/>
</dbReference>
<keyword evidence="2" id="KW-0677">Repeat</keyword>
<keyword evidence="6" id="KW-1185">Reference proteome</keyword>
<dbReference type="Proteomes" id="UP001617213">
    <property type="component" value="Unassembled WGS sequence"/>
</dbReference>
<comment type="caution">
    <text evidence="5">The sequence shown here is derived from an EMBL/GenBank/DDBJ whole genome shotgun (WGS) entry which is preliminary data.</text>
</comment>
<feature type="compositionally biased region" description="Polar residues" evidence="3">
    <location>
        <begin position="637"/>
        <end position="647"/>
    </location>
</feature>
<organism evidence="5 6">
    <name type="scientific">Pseudomonas sivasensis</name>
    <dbReference type="NCBI Taxonomy" id="1880678"/>
    <lineage>
        <taxon>Bacteria</taxon>
        <taxon>Pseudomonadati</taxon>
        <taxon>Pseudomonadota</taxon>
        <taxon>Gammaproteobacteria</taxon>
        <taxon>Pseudomonadales</taxon>
        <taxon>Pseudomonadaceae</taxon>
        <taxon>Pseudomonas</taxon>
    </lineage>
</organism>
<dbReference type="InterPro" id="IPR001611">
    <property type="entry name" value="Leu-rich_rpt"/>
</dbReference>
<accession>A0ABW8E6L1</accession>
<dbReference type="PROSITE" id="PS51450">
    <property type="entry name" value="LRR"/>
    <property type="match status" value="2"/>
</dbReference>
<dbReference type="SMART" id="SM00364">
    <property type="entry name" value="LRR_BAC"/>
    <property type="match status" value="3"/>
</dbReference>
<dbReference type="Pfam" id="PF13855">
    <property type="entry name" value="LRR_8"/>
    <property type="match status" value="1"/>
</dbReference>
<evidence type="ECO:0000313" key="6">
    <source>
        <dbReference type="Proteomes" id="UP001617213"/>
    </source>
</evidence>
<evidence type="ECO:0000256" key="1">
    <source>
        <dbReference type="ARBA" id="ARBA00022614"/>
    </source>
</evidence>
<dbReference type="RefSeq" id="WP_401384127.1">
    <property type="nucleotide sequence ID" value="NZ_JBIUWZ010000057.1"/>
</dbReference>
<dbReference type="InterPro" id="IPR003591">
    <property type="entry name" value="Leu-rich_rpt_typical-subtyp"/>
</dbReference>
<evidence type="ECO:0000313" key="5">
    <source>
        <dbReference type="EMBL" id="MFJ2681486.1"/>
    </source>
</evidence>
<reference evidence="5 6" key="1">
    <citation type="submission" date="2024-10" db="EMBL/GenBank/DDBJ databases">
        <title>The Natural Products Discovery Center: Release of the First 8490 Sequenced Strains for Exploring Actinobacteria Biosynthetic Diversity.</title>
        <authorList>
            <person name="Kalkreuter E."/>
            <person name="Kautsar S.A."/>
            <person name="Yang D."/>
            <person name="Bader C.D."/>
            <person name="Teijaro C.N."/>
            <person name="Fluegel L."/>
            <person name="Davis C.M."/>
            <person name="Simpson J.R."/>
            <person name="Lauterbach L."/>
            <person name="Steele A.D."/>
            <person name="Gui C."/>
            <person name="Meng S."/>
            <person name="Li G."/>
            <person name="Viehrig K."/>
            <person name="Ye F."/>
            <person name="Su P."/>
            <person name="Kiefer A.F."/>
            <person name="Nichols A."/>
            <person name="Cepeda A.J."/>
            <person name="Yan W."/>
            <person name="Fan B."/>
            <person name="Jiang Y."/>
            <person name="Adhikari A."/>
            <person name="Zheng C.-J."/>
            <person name="Schuster L."/>
            <person name="Cowan T.M."/>
            <person name="Smanski M.J."/>
            <person name="Chevrette M.G."/>
            <person name="De Carvalho L.P.S."/>
            <person name="Shen B."/>
        </authorList>
    </citation>
    <scope>NUCLEOTIDE SEQUENCE [LARGE SCALE GENOMIC DNA]</scope>
    <source>
        <strain evidence="5 6">NPDC087581</strain>
    </source>
</reference>
<dbReference type="InterPro" id="IPR046673">
    <property type="entry name" value="ToxA_N"/>
</dbReference>
<dbReference type="Gene3D" id="3.80.10.10">
    <property type="entry name" value="Ribonuclease Inhibitor"/>
    <property type="match status" value="3"/>
</dbReference>